<dbReference type="PIRSF" id="PIRSF001338">
    <property type="entry name" value="AIR_carboxylase"/>
    <property type="match status" value="1"/>
</dbReference>
<reference evidence="7 8" key="1">
    <citation type="submission" date="2010-08" db="EMBL/GenBank/DDBJ databases">
        <authorList>
            <person name="Harkins D.M."/>
            <person name="Madupu R."/>
            <person name="Durkin A.S."/>
            <person name="Torralba M."/>
            <person name="Methe B."/>
            <person name="Sutton G.G."/>
            <person name="Nelson K.E."/>
        </authorList>
    </citation>
    <scope>NUCLEOTIDE SEQUENCE [LARGE SCALE GENOMIC DNA]</scope>
    <source>
        <strain evidence="7 8">DSM 17678</strain>
    </source>
</reference>
<evidence type="ECO:0000313" key="8">
    <source>
        <dbReference type="Proteomes" id="UP000003244"/>
    </source>
</evidence>
<comment type="catalytic activity">
    <reaction evidence="3 4">
        <text>5-carboxyamino-1-(5-phospho-D-ribosyl)imidazole + H(+) = 5-amino-1-(5-phospho-D-ribosyl)imidazole-4-carboxylate</text>
        <dbReference type="Rhea" id="RHEA:13193"/>
        <dbReference type="ChEBI" id="CHEBI:15378"/>
        <dbReference type="ChEBI" id="CHEBI:58730"/>
        <dbReference type="ChEBI" id="CHEBI:77657"/>
        <dbReference type="EC" id="5.4.99.18"/>
    </reaction>
</comment>
<dbReference type="GO" id="GO:0034023">
    <property type="term" value="F:5-(carboxyamino)imidazole ribonucleotide mutase activity"/>
    <property type="evidence" value="ECO:0007669"/>
    <property type="project" value="UniProtKB-UniRule"/>
</dbReference>
<sequence length="158" mass="16775">MKIAVVMGSKSDLPKLESGIDLIKSYGIEVVVRILSAHRTPMELTSFLDEIKDNTDVIIAAAGKAAHLPGVIAAQTLIPVVGLPIKSSTMDGLDSLLSIVQMPSGIPVATVTIDSGMNAALMAIQIASVKYPVLRKKLAGYRKEMEEKVLADDASVEF</sequence>
<dbReference type="PANTHER" id="PTHR23046:SF2">
    <property type="entry name" value="PHOSPHORIBOSYLAMINOIMIDAZOLE CARBOXYLASE"/>
    <property type="match status" value="1"/>
</dbReference>
<dbReference type="InterPro" id="IPR000031">
    <property type="entry name" value="PurE_dom"/>
</dbReference>
<keyword evidence="1 3" id="KW-0658">Purine biosynthesis</keyword>
<protein>
    <recommendedName>
        <fullName evidence="3 4">N5-carboxyaminoimidazole ribonucleotide mutase</fullName>
        <shortName evidence="3 4">N5-CAIR mutase</shortName>
        <ecNumber evidence="3 4">5.4.99.18</ecNumber>
    </recommendedName>
    <alternativeName>
        <fullName evidence="3">5-(carboxyamino)imidazole ribonucleotide mutase</fullName>
    </alternativeName>
</protein>
<dbReference type="InterPro" id="IPR024694">
    <property type="entry name" value="PurE_prokaryotes"/>
</dbReference>
<dbReference type="eggNOG" id="COG0041">
    <property type="taxonomic scope" value="Bacteria"/>
</dbReference>
<comment type="similarity">
    <text evidence="3">Belongs to the AIR carboxylase family. Class I subfamily.</text>
</comment>
<evidence type="ECO:0000256" key="1">
    <source>
        <dbReference type="ARBA" id="ARBA00022755"/>
    </source>
</evidence>
<dbReference type="EMBL" id="ADGQ01000056">
    <property type="protein sequence ID" value="EFM64607.1"/>
    <property type="molecule type" value="Genomic_DNA"/>
</dbReference>
<dbReference type="PANTHER" id="PTHR23046">
    <property type="entry name" value="PHOSPHORIBOSYLAMINOIMIDAZOLE CARBOXYLASE CATALYTIC SUBUNIT"/>
    <property type="match status" value="1"/>
</dbReference>
<dbReference type="AlphaFoldDB" id="E0E3C1"/>
<evidence type="ECO:0000256" key="3">
    <source>
        <dbReference type="HAMAP-Rule" id="MF_01929"/>
    </source>
</evidence>
<evidence type="ECO:0000256" key="2">
    <source>
        <dbReference type="ARBA" id="ARBA00023235"/>
    </source>
</evidence>
<dbReference type="NCBIfam" id="TIGR01162">
    <property type="entry name" value="purE"/>
    <property type="match status" value="1"/>
</dbReference>
<comment type="function">
    <text evidence="3 4">Catalyzes the conversion of N5-carboxyaminoimidazole ribonucleotide (N5-CAIR) to 4-carboxy-5-aminoimidazole ribonucleotide (CAIR).</text>
</comment>
<evidence type="ECO:0000259" key="6">
    <source>
        <dbReference type="SMART" id="SM01001"/>
    </source>
</evidence>
<dbReference type="RefSeq" id="WP_007789687.1">
    <property type="nucleotide sequence ID" value="NZ_ADGQ01000056.1"/>
</dbReference>
<dbReference type="SUPFAM" id="SSF52255">
    <property type="entry name" value="N5-CAIR mutase (phosphoribosylaminoimidazole carboxylase, PurE)"/>
    <property type="match status" value="1"/>
</dbReference>
<dbReference type="GO" id="GO:0006189">
    <property type="term" value="P:'de novo' IMP biosynthetic process"/>
    <property type="evidence" value="ECO:0007669"/>
    <property type="project" value="UniProtKB-UniRule"/>
</dbReference>
<evidence type="ECO:0000256" key="5">
    <source>
        <dbReference type="PIRSR" id="PIRSR001338-1"/>
    </source>
</evidence>
<dbReference type="EC" id="5.4.99.18" evidence="3 4"/>
<feature type="binding site" evidence="3 5">
    <location>
        <position position="9"/>
    </location>
    <ligand>
        <name>substrate</name>
    </ligand>
</feature>
<accession>E0E3C1</accession>
<feature type="binding site" evidence="3 5">
    <location>
        <position position="12"/>
    </location>
    <ligand>
        <name>substrate</name>
    </ligand>
</feature>
<keyword evidence="2 3" id="KW-0413">Isomerase</keyword>
<name>E0E3C1_9FIRM</name>
<dbReference type="GeneID" id="84800760"/>
<dbReference type="HAMAP" id="MF_01929">
    <property type="entry name" value="PurE_classI"/>
    <property type="match status" value="1"/>
</dbReference>
<dbReference type="Pfam" id="PF00731">
    <property type="entry name" value="AIRC"/>
    <property type="match status" value="1"/>
</dbReference>
<keyword evidence="8" id="KW-1185">Reference proteome</keyword>
<evidence type="ECO:0000313" key="7">
    <source>
        <dbReference type="EMBL" id="EFM64607.1"/>
    </source>
</evidence>
<comment type="caution">
    <text evidence="7">The sequence shown here is derived from an EMBL/GenBank/DDBJ whole genome shotgun (WGS) entry which is preliminary data.</text>
</comment>
<dbReference type="Proteomes" id="UP000003244">
    <property type="component" value="Unassembled WGS sequence"/>
</dbReference>
<dbReference type="OrthoDB" id="9791908at2"/>
<dbReference type="GO" id="GO:0016829">
    <property type="term" value="F:lyase activity"/>
    <property type="evidence" value="ECO:0007669"/>
    <property type="project" value="UniProtKB-KW"/>
</dbReference>
<dbReference type="InterPro" id="IPR033747">
    <property type="entry name" value="PurE_ClassI"/>
</dbReference>
<comment type="pathway">
    <text evidence="3 4">Purine metabolism; IMP biosynthesis via de novo pathway; 5-amino-1-(5-phospho-D-ribosyl)imidazole-4-carboxylate from 5-amino-1-(5-phospho-D-ribosyl)imidazole (N5-CAIR route): step 2/2.</text>
</comment>
<dbReference type="SMART" id="SM01001">
    <property type="entry name" value="AIRC"/>
    <property type="match status" value="1"/>
</dbReference>
<feature type="binding site" evidence="3 5">
    <location>
        <position position="39"/>
    </location>
    <ligand>
        <name>substrate</name>
    </ligand>
</feature>
<dbReference type="STRING" id="596315.HMPREF0634_1535"/>
<feature type="domain" description="PurE" evidence="6">
    <location>
        <begin position="1"/>
        <end position="149"/>
    </location>
</feature>
<organism evidence="7 8">
    <name type="scientific">Peptostreptococcus stomatis DSM 17678</name>
    <dbReference type="NCBI Taxonomy" id="596315"/>
    <lineage>
        <taxon>Bacteria</taxon>
        <taxon>Bacillati</taxon>
        <taxon>Bacillota</taxon>
        <taxon>Clostridia</taxon>
        <taxon>Peptostreptococcales</taxon>
        <taxon>Peptostreptococcaceae</taxon>
        <taxon>Peptostreptococcus</taxon>
    </lineage>
</organism>
<dbReference type="Gene3D" id="3.40.50.1970">
    <property type="match status" value="1"/>
</dbReference>
<evidence type="ECO:0000256" key="4">
    <source>
        <dbReference type="PIRNR" id="PIRNR001338"/>
    </source>
</evidence>
<proteinExistence type="inferred from homology"/>
<gene>
    <name evidence="3 7" type="primary">purE</name>
    <name evidence="7" type="ORF">HMPREF0634_1535</name>
</gene>
<keyword evidence="7" id="KW-0456">Lyase</keyword>
<dbReference type="UniPathway" id="UPA00074">
    <property type="reaction ID" value="UER00943"/>
</dbReference>